<gene>
    <name evidence="8" type="ORF">GT347_19645</name>
</gene>
<keyword evidence="5 7" id="KW-1133">Transmembrane helix</keyword>
<evidence type="ECO:0000256" key="6">
    <source>
        <dbReference type="ARBA" id="ARBA00023136"/>
    </source>
</evidence>
<dbReference type="Pfam" id="PF00813">
    <property type="entry name" value="FliP"/>
    <property type="match status" value="1"/>
</dbReference>
<dbReference type="PROSITE" id="PS01060">
    <property type="entry name" value="FLIP_1"/>
    <property type="match status" value="1"/>
</dbReference>
<proteinExistence type="inferred from homology"/>
<comment type="similarity">
    <text evidence="2 7">Belongs to the FliP/MopC/SpaP family.</text>
</comment>
<evidence type="ECO:0000313" key="8">
    <source>
        <dbReference type="EMBL" id="QHI99999.1"/>
    </source>
</evidence>
<evidence type="ECO:0000256" key="1">
    <source>
        <dbReference type="ARBA" id="ARBA00004651"/>
    </source>
</evidence>
<evidence type="ECO:0000256" key="2">
    <source>
        <dbReference type="ARBA" id="ARBA00006257"/>
    </source>
</evidence>
<dbReference type="KEGG" id="xyk:GT347_19645"/>
<feature type="transmembrane region" description="Helical" evidence="7">
    <location>
        <begin position="12"/>
        <end position="34"/>
    </location>
</feature>
<evidence type="ECO:0000256" key="3">
    <source>
        <dbReference type="ARBA" id="ARBA00022475"/>
    </source>
</evidence>
<keyword evidence="3 7" id="KW-1003">Cell membrane</keyword>
<dbReference type="PROSITE" id="PS01061">
    <property type="entry name" value="FLIP_2"/>
    <property type="match status" value="1"/>
</dbReference>
<dbReference type="PANTHER" id="PTHR30587:SF2">
    <property type="entry name" value="SURFACE PRESENTATION OF ANTIGENS PROTEIN SPAP"/>
    <property type="match status" value="1"/>
</dbReference>
<name>A0A857JAD5_9BURK</name>
<feature type="transmembrane region" description="Helical" evidence="7">
    <location>
        <begin position="159"/>
        <end position="181"/>
    </location>
</feature>
<dbReference type="GO" id="GO:0009306">
    <property type="term" value="P:protein secretion"/>
    <property type="evidence" value="ECO:0007669"/>
    <property type="project" value="UniProtKB-UniRule"/>
</dbReference>
<keyword evidence="9" id="KW-1185">Reference proteome</keyword>
<keyword evidence="4 7" id="KW-0812">Transmembrane</keyword>
<dbReference type="RefSeq" id="WP_160553810.1">
    <property type="nucleotide sequence ID" value="NZ_CP047650.1"/>
</dbReference>
<protein>
    <submittedName>
        <fullName evidence="8">EscR/YscR/HrcR family type III secretion system export apparatus protein</fullName>
    </submittedName>
</protein>
<dbReference type="EMBL" id="CP047650">
    <property type="protein sequence ID" value="QHI99999.1"/>
    <property type="molecule type" value="Genomic_DNA"/>
</dbReference>
<dbReference type="InterPro" id="IPR005773">
    <property type="entry name" value="T3SS_YscR-like"/>
</dbReference>
<dbReference type="PRINTS" id="PR01302">
    <property type="entry name" value="TYPE3IMPPROT"/>
</dbReference>
<dbReference type="Proteomes" id="UP000464787">
    <property type="component" value="Chromosome"/>
</dbReference>
<reference evidence="8 9" key="1">
    <citation type="submission" date="2020-01" db="EMBL/GenBank/DDBJ databases">
        <title>Genome sequencing of strain KACC 21265.</title>
        <authorList>
            <person name="Heo J."/>
            <person name="Kim S.-J."/>
            <person name="Kim J.-S."/>
            <person name="Hong S.-B."/>
            <person name="Kwon S.-W."/>
        </authorList>
    </citation>
    <scope>NUCLEOTIDE SEQUENCE [LARGE SCALE GENOMIC DNA]</scope>
    <source>
        <strain evidence="8 9">KACC 21265</strain>
    </source>
</reference>
<dbReference type="AlphaFoldDB" id="A0A857JAD5"/>
<dbReference type="GO" id="GO:0005886">
    <property type="term" value="C:plasma membrane"/>
    <property type="evidence" value="ECO:0007669"/>
    <property type="project" value="UniProtKB-SubCell"/>
</dbReference>
<evidence type="ECO:0000256" key="7">
    <source>
        <dbReference type="RuleBase" id="RU362070"/>
    </source>
</evidence>
<sequence>MNFQPGDIVGLALVTVALGLLPLFVMSLTSFVKISVVLTLVRNALGVQQVPPTMVINGLALILTVYILMPTLRATFDGFRNKPADSIAQRAADLLDAAHGPFKDFLAKHAHEREKRYFLKSAADLWPKADAEKLRPDDLMVVAPAFVVSELTEGFRIGFLLYLAFIVVDLVVANVLVAIGLSQASPTNIAIPLKLLLFVVLDGWSVLLHGLVQTYR</sequence>
<dbReference type="InterPro" id="IPR005838">
    <property type="entry name" value="T3SS_IM_P"/>
</dbReference>
<accession>A0A857JAD5</accession>
<comment type="subcellular location">
    <subcellularLocation>
        <location evidence="1">Cell membrane</location>
        <topology evidence="1">Multi-pass membrane protein</topology>
    </subcellularLocation>
</comment>
<evidence type="ECO:0000256" key="5">
    <source>
        <dbReference type="ARBA" id="ARBA00022989"/>
    </source>
</evidence>
<dbReference type="NCBIfam" id="TIGR01102">
    <property type="entry name" value="yscR"/>
    <property type="match status" value="1"/>
</dbReference>
<feature type="transmembrane region" description="Helical" evidence="7">
    <location>
        <begin position="54"/>
        <end position="72"/>
    </location>
</feature>
<evidence type="ECO:0000313" key="9">
    <source>
        <dbReference type="Proteomes" id="UP000464787"/>
    </source>
</evidence>
<keyword evidence="6 7" id="KW-0472">Membrane</keyword>
<evidence type="ECO:0000256" key="4">
    <source>
        <dbReference type="ARBA" id="ARBA00022692"/>
    </source>
</evidence>
<dbReference type="PANTHER" id="PTHR30587">
    <property type="entry name" value="FLAGELLAR BIOSYNTHETIC PROTEIN FLIP"/>
    <property type="match status" value="1"/>
</dbReference>
<feature type="transmembrane region" description="Helical" evidence="7">
    <location>
        <begin position="193"/>
        <end position="212"/>
    </location>
</feature>
<organism evidence="8 9">
    <name type="scientific">Xylophilus rhododendri</name>
    <dbReference type="NCBI Taxonomy" id="2697032"/>
    <lineage>
        <taxon>Bacteria</taxon>
        <taxon>Pseudomonadati</taxon>
        <taxon>Pseudomonadota</taxon>
        <taxon>Betaproteobacteria</taxon>
        <taxon>Burkholderiales</taxon>
        <taxon>Xylophilus</taxon>
    </lineage>
</organism>
<dbReference type="NCBIfam" id="NF009438">
    <property type="entry name" value="PRK12797.1"/>
    <property type="match status" value="1"/>
</dbReference>